<dbReference type="AlphaFoldDB" id="A0A2G9RKA8"/>
<evidence type="ECO:0000313" key="1">
    <source>
        <dbReference type="EMBL" id="PIO28346.1"/>
    </source>
</evidence>
<proteinExistence type="predicted"/>
<dbReference type="EMBL" id="KV938929">
    <property type="protein sequence ID" value="PIO28346.1"/>
    <property type="molecule type" value="Genomic_DNA"/>
</dbReference>
<sequence length="66" mass="7439">MVEMVMTTGDVNVVEEKTNFSSASAQILISEIMVCNRDLEKMKQNINNRGEITPSDEDKINTVLTY</sequence>
<keyword evidence="2" id="KW-1185">Reference proteome</keyword>
<organism evidence="1 2">
    <name type="scientific">Aquarana catesbeiana</name>
    <name type="common">American bullfrog</name>
    <name type="synonym">Rana catesbeiana</name>
    <dbReference type="NCBI Taxonomy" id="8400"/>
    <lineage>
        <taxon>Eukaryota</taxon>
        <taxon>Metazoa</taxon>
        <taxon>Chordata</taxon>
        <taxon>Craniata</taxon>
        <taxon>Vertebrata</taxon>
        <taxon>Euteleostomi</taxon>
        <taxon>Amphibia</taxon>
        <taxon>Batrachia</taxon>
        <taxon>Anura</taxon>
        <taxon>Neobatrachia</taxon>
        <taxon>Ranoidea</taxon>
        <taxon>Ranidae</taxon>
        <taxon>Aquarana</taxon>
    </lineage>
</organism>
<gene>
    <name evidence="1" type="ORF">AB205_0179350</name>
</gene>
<evidence type="ECO:0000313" key="2">
    <source>
        <dbReference type="Proteomes" id="UP000228934"/>
    </source>
</evidence>
<accession>A0A2G9RKA8</accession>
<name>A0A2G9RKA8_AQUCT</name>
<reference evidence="2" key="1">
    <citation type="journal article" date="2017" name="Nat. Commun.">
        <title>The North American bullfrog draft genome provides insight into hormonal regulation of long noncoding RNA.</title>
        <authorList>
            <person name="Hammond S.A."/>
            <person name="Warren R.L."/>
            <person name="Vandervalk B.P."/>
            <person name="Kucuk E."/>
            <person name="Khan H."/>
            <person name="Gibb E.A."/>
            <person name="Pandoh P."/>
            <person name="Kirk H."/>
            <person name="Zhao Y."/>
            <person name="Jones M."/>
            <person name="Mungall A.J."/>
            <person name="Coope R."/>
            <person name="Pleasance S."/>
            <person name="Moore R.A."/>
            <person name="Holt R.A."/>
            <person name="Round J.M."/>
            <person name="Ohora S."/>
            <person name="Walle B.V."/>
            <person name="Veldhoen N."/>
            <person name="Helbing C.C."/>
            <person name="Birol I."/>
        </authorList>
    </citation>
    <scope>NUCLEOTIDE SEQUENCE [LARGE SCALE GENOMIC DNA]</scope>
</reference>
<protein>
    <submittedName>
        <fullName evidence="1">Uncharacterized protein</fullName>
    </submittedName>
</protein>
<dbReference type="Proteomes" id="UP000228934">
    <property type="component" value="Unassembled WGS sequence"/>
</dbReference>